<dbReference type="InterPro" id="IPR005130">
    <property type="entry name" value="Ser_deHydtase-like_asu"/>
</dbReference>
<evidence type="ECO:0000259" key="2">
    <source>
        <dbReference type="Pfam" id="PF03313"/>
    </source>
</evidence>
<dbReference type="Proteomes" id="UP000196365">
    <property type="component" value="Unassembled WGS sequence"/>
</dbReference>
<dbReference type="RefSeq" id="WP_087679363.1">
    <property type="nucleotide sequence ID" value="NZ_FUWV01000015.1"/>
</dbReference>
<dbReference type="AlphaFoldDB" id="A0A1T4PBB4"/>
<keyword evidence="4" id="KW-1185">Reference proteome</keyword>
<dbReference type="Pfam" id="PF03313">
    <property type="entry name" value="SDH_alpha"/>
    <property type="match status" value="1"/>
</dbReference>
<dbReference type="HAMAP" id="MF_01845">
    <property type="entry name" value="UPF0597"/>
    <property type="match status" value="1"/>
</dbReference>
<dbReference type="PANTHER" id="PTHR30501">
    <property type="entry name" value="UPF0597 PROTEIN YHAM"/>
    <property type="match status" value="1"/>
</dbReference>
<evidence type="ECO:0000313" key="3">
    <source>
        <dbReference type="EMBL" id="SJZ88671.1"/>
    </source>
</evidence>
<organism evidence="3 4">
    <name type="scientific">Garciella nitratireducens DSM 15102</name>
    <dbReference type="NCBI Taxonomy" id="1121911"/>
    <lineage>
        <taxon>Bacteria</taxon>
        <taxon>Bacillati</taxon>
        <taxon>Bacillota</taxon>
        <taxon>Clostridia</taxon>
        <taxon>Eubacteriales</taxon>
        <taxon>Eubacteriaceae</taxon>
        <taxon>Garciella</taxon>
    </lineage>
</organism>
<dbReference type="InterPro" id="IPR021144">
    <property type="entry name" value="UPF0597"/>
</dbReference>
<dbReference type="OrthoDB" id="41906at2"/>
<sequence>MESLKEEIWIELSKILEEGVKPALGCTEPVAVGLAVSKAFQVIQGNVKKIKVTLSPNIFKNGMRVGIPGTHEKGLVFATALGITCGDPQLELEVFQRVNSKAICEADELIKRECIDITIEYHKGSFYIEAEVITDKGNGLCVIKDSHTNIVLVKANERILFSKDNRKNSEKENRETILKGLPLKEIQDFVENVPLSQIEFLLEGAKMNLEIAQVGLKNRPGAGIGAALNKLALNHKIKMDMPNRARILTSAACDARMAGIKMPVMTTSGSGNQGLTAIIPLTVVCKYLQVEDEKLARALAFSHLTTAYIKTFIGKLSPICGCAVAAGIGACAAITWVLGGNSQQIGGAIKNMAGSLVGMICDGAKGGCAFKISTAAAESIIQAELAMENVFIDDLDGIISSEVEKTIKNLGKFCTYGMKDADKVMIEIMLENK</sequence>
<dbReference type="EMBL" id="FUWV01000015">
    <property type="protein sequence ID" value="SJZ88671.1"/>
    <property type="molecule type" value="Genomic_DNA"/>
</dbReference>
<dbReference type="PIRSF" id="PIRSF006054">
    <property type="entry name" value="UCP006054"/>
    <property type="match status" value="1"/>
</dbReference>
<dbReference type="PANTHER" id="PTHR30501:SF2">
    <property type="entry name" value="UPF0597 PROTEIN YHAM"/>
    <property type="match status" value="1"/>
</dbReference>
<accession>A0A1T4PBB4</accession>
<protein>
    <recommendedName>
        <fullName evidence="1">UPF0597 protein SAMN02745973_02009</fullName>
    </recommendedName>
</protein>
<evidence type="ECO:0000313" key="4">
    <source>
        <dbReference type="Proteomes" id="UP000196365"/>
    </source>
</evidence>
<evidence type="ECO:0000256" key="1">
    <source>
        <dbReference type="HAMAP-Rule" id="MF_01845"/>
    </source>
</evidence>
<name>A0A1T4PBB4_9FIRM</name>
<reference evidence="3 4" key="1">
    <citation type="submission" date="2017-02" db="EMBL/GenBank/DDBJ databases">
        <authorList>
            <person name="Peterson S.W."/>
        </authorList>
    </citation>
    <scope>NUCLEOTIDE SEQUENCE [LARGE SCALE GENOMIC DNA]</scope>
    <source>
        <strain evidence="3 4">DSM 15102</strain>
    </source>
</reference>
<comment type="similarity">
    <text evidence="1">Belongs to the UPF0597 family.</text>
</comment>
<dbReference type="GO" id="GO:0019450">
    <property type="term" value="P:L-cysteine catabolic process to pyruvate"/>
    <property type="evidence" value="ECO:0007669"/>
    <property type="project" value="TreeGrafter"/>
</dbReference>
<proteinExistence type="inferred from homology"/>
<feature type="domain" description="Serine dehydratase-like alpha subunit" evidence="2">
    <location>
        <begin position="184"/>
        <end position="426"/>
    </location>
</feature>
<gene>
    <name evidence="3" type="ORF">SAMN02745973_02009</name>
</gene>
<dbReference type="GO" id="GO:0080146">
    <property type="term" value="F:L-cysteine desulfhydrase activity"/>
    <property type="evidence" value="ECO:0007669"/>
    <property type="project" value="TreeGrafter"/>
</dbReference>